<dbReference type="AlphaFoldDB" id="A0A6A6B2L1"/>
<sequence length="493" mass="55180">MPLFGLLFCFGRGLLPLAVIATLYLYLYPVFHGCAFPPPRHAQDDKIAPFRLLALGDPQIEGDTSLPRPEDPVFPSFASFPQHVGSVGIGQAARKTAAALFQNDIPRLLWSYRKRLDLFGNDYYLAHIYRTLYWWTEPSHVTVLGDLLGSQWIGDKEFERRSWRFWHRVFLGGQRVEDHITSVQRTEGLGADPAWSRRIINVAGNHDIGYAGDINEDRITRFERQYGPVNWETTFRLNGSNASAAAEQPPEIRIVVLNSMNLDTPALVEDLQHETYDFINDVIGRSRPVEDRSTFTVLLTHVPLHKEAGVCVDAPFFSYFPTERGAGIKEQNHIGDSASQGILTGIFGLSGDPNAPGRGLGRNGMILTGHDHEGCDVYHHHPRDADGWKAARWQDSGNLTADADMPGVREVTMRSMMGEYGGYAGLVSVWFDQAVGEWRFDIMQCHLGVQHIWWAVHIVDLVTLLMLIGGIVGRALVKSKPTMLPDKAALKKE</sequence>
<evidence type="ECO:0000256" key="2">
    <source>
        <dbReference type="SAM" id="Phobius"/>
    </source>
</evidence>
<dbReference type="GO" id="GO:0016020">
    <property type="term" value="C:membrane"/>
    <property type="evidence" value="ECO:0007669"/>
    <property type="project" value="GOC"/>
</dbReference>
<organism evidence="3 4">
    <name type="scientific">Aplosporella prunicola CBS 121167</name>
    <dbReference type="NCBI Taxonomy" id="1176127"/>
    <lineage>
        <taxon>Eukaryota</taxon>
        <taxon>Fungi</taxon>
        <taxon>Dikarya</taxon>
        <taxon>Ascomycota</taxon>
        <taxon>Pezizomycotina</taxon>
        <taxon>Dothideomycetes</taxon>
        <taxon>Dothideomycetes incertae sedis</taxon>
        <taxon>Botryosphaeriales</taxon>
        <taxon>Aplosporellaceae</taxon>
        <taxon>Aplosporella</taxon>
    </lineage>
</organism>
<proteinExistence type="predicted"/>
<name>A0A6A6B2L1_9PEZI</name>
<accession>A0A6A6B2L1</accession>
<dbReference type="RefSeq" id="XP_033394003.1">
    <property type="nucleotide sequence ID" value="XM_033541075.1"/>
</dbReference>
<keyword evidence="1 2" id="KW-0472">Membrane</keyword>
<dbReference type="SUPFAM" id="SSF56300">
    <property type="entry name" value="Metallo-dependent phosphatases"/>
    <property type="match status" value="1"/>
</dbReference>
<dbReference type="GeneID" id="54298571"/>
<evidence type="ECO:0000313" key="4">
    <source>
        <dbReference type="Proteomes" id="UP000799438"/>
    </source>
</evidence>
<evidence type="ECO:0008006" key="5">
    <source>
        <dbReference type="Google" id="ProtNLM"/>
    </source>
</evidence>
<reference evidence="3" key="1">
    <citation type="journal article" date="2020" name="Stud. Mycol.">
        <title>101 Dothideomycetes genomes: a test case for predicting lifestyles and emergence of pathogens.</title>
        <authorList>
            <person name="Haridas S."/>
            <person name="Albert R."/>
            <person name="Binder M."/>
            <person name="Bloem J."/>
            <person name="Labutti K."/>
            <person name="Salamov A."/>
            <person name="Andreopoulos B."/>
            <person name="Baker S."/>
            <person name="Barry K."/>
            <person name="Bills G."/>
            <person name="Bluhm B."/>
            <person name="Cannon C."/>
            <person name="Castanera R."/>
            <person name="Culley D."/>
            <person name="Daum C."/>
            <person name="Ezra D."/>
            <person name="Gonzalez J."/>
            <person name="Henrissat B."/>
            <person name="Kuo A."/>
            <person name="Liang C."/>
            <person name="Lipzen A."/>
            <person name="Lutzoni F."/>
            <person name="Magnuson J."/>
            <person name="Mondo S."/>
            <person name="Nolan M."/>
            <person name="Ohm R."/>
            <person name="Pangilinan J."/>
            <person name="Park H.-J."/>
            <person name="Ramirez L."/>
            <person name="Alfaro M."/>
            <person name="Sun H."/>
            <person name="Tritt A."/>
            <person name="Yoshinaga Y."/>
            <person name="Zwiers L.-H."/>
            <person name="Turgeon B."/>
            <person name="Goodwin S."/>
            <person name="Spatafora J."/>
            <person name="Crous P."/>
            <person name="Grigoriev I."/>
        </authorList>
    </citation>
    <scope>NUCLEOTIDE SEQUENCE</scope>
    <source>
        <strain evidence="3">CBS 121167</strain>
    </source>
</reference>
<gene>
    <name evidence="3" type="ORF">K452DRAFT_290877</name>
</gene>
<dbReference type="GO" id="GO:0006506">
    <property type="term" value="P:GPI anchor biosynthetic process"/>
    <property type="evidence" value="ECO:0007669"/>
    <property type="project" value="InterPro"/>
</dbReference>
<keyword evidence="2" id="KW-1133">Transmembrane helix</keyword>
<dbReference type="PANTHER" id="PTHR13315:SF1">
    <property type="entry name" value="PROTEIN TED1"/>
    <property type="match status" value="1"/>
</dbReference>
<dbReference type="InterPro" id="IPR029052">
    <property type="entry name" value="Metallo-depent_PP-like"/>
</dbReference>
<feature type="transmembrane region" description="Helical" evidence="2">
    <location>
        <begin position="452"/>
        <end position="477"/>
    </location>
</feature>
<dbReference type="GO" id="GO:0005783">
    <property type="term" value="C:endoplasmic reticulum"/>
    <property type="evidence" value="ECO:0007669"/>
    <property type="project" value="TreeGrafter"/>
</dbReference>
<dbReference type="PANTHER" id="PTHR13315">
    <property type="entry name" value="METALLO PHOSPHOESTERASE RELATED"/>
    <property type="match status" value="1"/>
</dbReference>
<dbReference type="OrthoDB" id="9984693at2759"/>
<protein>
    <recommendedName>
        <fullName evidence="5">Calcineurin-like phosphoesterase domain-containing protein</fullName>
    </recommendedName>
</protein>
<dbReference type="InterPro" id="IPR033308">
    <property type="entry name" value="PGAP5/Cdc1/Ted1"/>
</dbReference>
<evidence type="ECO:0000256" key="1">
    <source>
        <dbReference type="ARBA" id="ARBA00023136"/>
    </source>
</evidence>
<dbReference type="EMBL" id="ML995497">
    <property type="protein sequence ID" value="KAF2138290.1"/>
    <property type="molecule type" value="Genomic_DNA"/>
</dbReference>
<keyword evidence="2" id="KW-0812">Transmembrane</keyword>
<evidence type="ECO:0000313" key="3">
    <source>
        <dbReference type="EMBL" id="KAF2138290.1"/>
    </source>
</evidence>
<keyword evidence="4" id="KW-1185">Reference proteome</keyword>
<dbReference type="Proteomes" id="UP000799438">
    <property type="component" value="Unassembled WGS sequence"/>
</dbReference>